<dbReference type="GO" id="GO:0005634">
    <property type="term" value="C:nucleus"/>
    <property type="evidence" value="ECO:0007669"/>
    <property type="project" value="TreeGrafter"/>
</dbReference>
<dbReference type="InterPro" id="IPR027353">
    <property type="entry name" value="NET_dom"/>
</dbReference>
<dbReference type="EMBL" id="QEAO01000001">
    <property type="protein sequence ID" value="TPX38189.1"/>
    <property type="molecule type" value="Genomic_DNA"/>
</dbReference>
<feature type="compositionally biased region" description="Basic and acidic residues" evidence="3">
    <location>
        <begin position="65"/>
        <end position="75"/>
    </location>
</feature>
<gene>
    <name evidence="6" type="ORF">SmJEL517_g00204</name>
</gene>
<feature type="compositionally biased region" description="Polar residues" evidence="3">
    <location>
        <begin position="784"/>
        <end position="795"/>
    </location>
</feature>
<evidence type="ECO:0000256" key="1">
    <source>
        <dbReference type="ARBA" id="ARBA00023117"/>
    </source>
</evidence>
<dbReference type="GeneID" id="42001431"/>
<feature type="compositionally biased region" description="Basic and acidic residues" evidence="3">
    <location>
        <begin position="304"/>
        <end position="323"/>
    </location>
</feature>
<dbReference type="GO" id="GO:0006355">
    <property type="term" value="P:regulation of DNA-templated transcription"/>
    <property type="evidence" value="ECO:0007669"/>
    <property type="project" value="TreeGrafter"/>
</dbReference>
<dbReference type="SMART" id="SM00297">
    <property type="entry name" value="BROMO"/>
    <property type="match status" value="2"/>
</dbReference>
<sequence length="1171" mass="126982">MAESHPQKRPAEQDLDAHDDSETKSKRYRLDEQPTETLDNGESHYDNGHIEDHTDYNHDNNGVEPDIRSISDDPHGYQQNFDSPAGSVDDQNGYDADVADDYTGGGSAHDLNDDGLLASPAMPTTSHPIDFNATPLNAPIPVLPGHSVSHIREVQVPGHIVATSADPATNAEQLKYAVTMIKTLRRNKDCMAFLEPVDPVKHGIPTYFSVVTYPMDTSTILRKLEAHQYPNIMAVIDDCNAMLMNCYRFNGPEHIVSKQGQNLAKTLAKYLEKTPLQPKPSASKNRKKSGSFSMSGQGGGSRGGSREPDRNYDPTRPKRDIHPPARVVTEAMPGKKGKRASAQLKFSGAVIKELFKEEYKSFTYPFLQPVDPTALGIPHYRTIIKHPMDLGTIRKRFEAGHYTDPAEIEHDVRLVVGNAKKFNQPGEPVHEMARRLEQLFEARWKELPNFVGAAAAMGGGGESEDEEDDDDDDSSEDAISAIEAPAPSAVAPNSQIELLQQNLQLMTAQLNLLVQSQQQPKKKKRDKKEKKEKKEKRKSLSSGLPSMPFPVPNSMPMPQHQSKQPKPQNKPPKATRPPSFSGPPTSNALPTPVNRAKPPAPKKQKVKKEDAKELTYEQKLELSNRFTQGLSEEVMGQVFSIIREGMPGIDANAHEELELDIDNLDPVTLRRLYNYVVKGRLSKSKAKPPTAKHGGSDSSSSDGDSDSDDGPSSGTSSGSNASGSSPARRGVAQVSTATRTSGGGDGAPSSAPVATTHKEAAMVRGRKWDDPDDIGDALADASEPSPSKTPRSAQRSNKRRIDSSSPEPEAVKTVPSAPQPQSAKPSTVPPTSIATTPKTQPALVKSRSTTPSAAPTRPSSEEVRPTSATASSGNNAASGTNKSKPVGQSPSVSAPRVATPNAQPIRTGTPLISSKVSVSPALSPASGVKPSAVPSSMPVAASTGNVPLVKRPILPTTAMKRGPSGTGSGSGDQSAIQKALAVSEAASKLMEYEKQQQRKEADERLAKRREREQNDEIIRKAQVEERERRRLAEVDFELKKMRGQTAIQPPPSRVPKEDLELTVDRMQKLLPAEATELYKNDKKARDLIWKQRAPLLDVIPIQGDIINSVPRDEDESDEHRIAAASRSRIREAIVNDLLSGHTTKCADDAAHPEFADESLLNAADLEDGEIA</sequence>
<dbReference type="PROSITE" id="PS51525">
    <property type="entry name" value="NET"/>
    <property type="match status" value="1"/>
</dbReference>
<dbReference type="RefSeq" id="XP_031027904.1">
    <property type="nucleotide sequence ID" value="XM_031166134.1"/>
</dbReference>
<dbReference type="InterPro" id="IPR038336">
    <property type="entry name" value="NET_sf"/>
</dbReference>
<evidence type="ECO:0008006" key="8">
    <source>
        <dbReference type="Google" id="ProtNLM"/>
    </source>
</evidence>
<dbReference type="InterPro" id="IPR001487">
    <property type="entry name" value="Bromodomain"/>
</dbReference>
<feature type="compositionally biased region" description="Basic and acidic residues" evidence="3">
    <location>
        <begin position="1"/>
        <end position="32"/>
    </location>
</feature>
<accession>A0A507CG70</accession>
<feature type="domain" description="Bromo" evidence="4">
    <location>
        <begin position="358"/>
        <end position="430"/>
    </location>
</feature>
<evidence type="ECO:0000256" key="3">
    <source>
        <dbReference type="SAM" id="MobiDB-lite"/>
    </source>
</evidence>
<dbReference type="AlphaFoldDB" id="A0A507CG70"/>
<feature type="compositionally biased region" description="Acidic residues" evidence="3">
    <location>
        <begin position="462"/>
        <end position="476"/>
    </location>
</feature>
<evidence type="ECO:0000256" key="2">
    <source>
        <dbReference type="PROSITE-ProRule" id="PRU00035"/>
    </source>
</evidence>
<feature type="compositionally biased region" description="Basic and acidic residues" evidence="3">
    <location>
        <begin position="41"/>
        <end position="58"/>
    </location>
</feature>
<evidence type="ECO:0000313" key="6">
    <source>
        <dbReference type="EMBL" id="TPX38189.1"/>
    </source>
</evidence>
<dbReference type="Pfam" id="PF00439">
    <property type="entry name" value="Bromodomain"/>
    <property type="match status" value="2"/>
</dbReference>
<feature type="compositionally biased region" description="Basic residues" evidence="3">
    <location>
        <begin position="520"/>
        <end position="539"/>
    </location>
</feature>
<dbReference type="GO" id="GO:0000785">
    <property type="term" value="C:chromatin"/>
    <property type="evidence" value="ECO:0007669"/>
    <property type="project" value="TreeGrafter"/>
</dbReference>
<evidence type="ECO:0000259" key="4">
    <source>
        <dbReference type="PROSITE" id="PS50014"/>
    </source>
</evidence>
<protein>
    <recommendedName>
        <fullName evidence="8">Bromo domain-containing protein</fullName>
    </recommendedName>
</protein>
<feature type="compositionally biased region" description="Basic and acidic residues" evidence="3">
    <location>
        <begin position="756"/>
        <end position="769"/>
    </location>
</feature>
<dbReference type="CDD" id="cd22249">
    <property type="entry name" value="UDM1_RNF168_RNF169-like"/>
    <property type="match status" value="1"/>
</dbReference>
<feature type="compositionally biased region" description="Low complexity" evidence="3">
    <location>
        <begin position="710"/>
        <end position="725"/>
    </location>
</feature>
<dbReference type="Proteomes" id="UP000319731">
    <property type="component" value="Unassembled WGS sequence"/>
</dbReference>
<dbReference type="InterPro" id="IPR050935">
    <property type="entry name" value="Bromo_chromatin_reader"/>
</dbReference>
<dbReference type="PANTHER" id="PTHR22880">
    <property type="entry name" value="FALZ-RELATED BROMODOMAIN-CONTAINING PROTEINS"/>
    <property type="match status" value="1"/>
</dbReference>
<dbReference type="Pfam" id="PF17035">
    <property type="entry name" value="BET"/>
    <property type="match status" value="1"/>
</dbReference>
<feature type="compositionally biased region" description="Low complexity" evidence="3">
    <location>
        <begin position="815"/>
        <end position="826"/>
    </location>
</feature>
<feature type="compositionally biased region" description="Polar residues" evidence="3">
    <location>
        <begin position="829"/>
        <end position="839"/>
    </location>
</feature>
<dbReference type="STRING" id="1806994.A0A507CG70"/>
<dbReference type="PRINTS" id="PR00503">
    <property type="entry name" value="BROMODOMAIN"/>
</dbReference>
<feature type="region of interest" description="Disordered" evidence="3">
    <location>
        <begin position="678"/>
        <end position="979"/>
    </location>
</feature>
<feature type="region of interest" description="Disordered" evidence="3">
    <location>
        <begin position="991"/>
        <end position="1014"/>
    </location>
</feature>
<feature type="compositionally biased region" description="Polar residues" evidence="3">
    <location>
        <begin position="882"/>
        <end position="892"/>
    </location>
</feature>
<feature type="region of interest" description="Disordered" evidence="3">
    <location>
        <begin position="1"/>
        <end position="115"/>
    </location>
</feature>
<feature type="compositionally biased region" description="Low complexity" evidence="3">
    <location>
        <begin position="556"/>
        <end position="567"/>
    </location>
</feature>
<dbReference type="OrthoDB" id="784962at2759"/>
<feature type="region of interest" description="Disordered" evidence="3">
    <location>
        <begin position="514"/>
        <end position="612"/>
    </location>
</feature>
<dbReference type="PANTHER" id="PTHR22880:SF225">
    <property type="entry name" value="BROMODOMAIN-CONTAINING PROTEIN BET-1-RELATED"/>
    <property type="match status" value="1"/>
</dbReference>
<evidence type="ECO:0000313" key="7">
    <source>
        <dbReference type="Proteomes" id="UP000319731"/>
    </source>
</evidence>
<dbReference type="Gene3D" id="1.20.920.10">
    <property type="entry name" value="Bromodomain-like"/>
    <property type="match status" value="2"/>
</dbReference>
<name>A0A507CG70_9FUNG</name>
<dbReference type="SUPFAM" id="SSF47370">
    <property type="entry name" value="Bromodomain"/>
    <property type="match status" value="2"/>
</dbReference>
<comment type="caution">
    <text evidence="6">The sequence shown here is derived from an EMBL/GenBank/DDBJ whole genome shotgun (WGS) entry which is preliminary data.</text>
</comment>
<feature type="compositionally biased region" description="Polar residues" evidence="3">
    <location>
        <begin position="900"/>
        <end position="917"/>
    </location>
</feature>
<dbReference type="PROSITE" id="PS50014">
    <property type="entry name" value="BROMODOMAIN_2"/>
    <property type="match status" value="2"/>
</dbReference>
<dbReference type="Gene3D" id="1.20.1270.220">
    <property type="match status" value="1"/>
</dbReference>
<keyword evidence="7" id="KW-1185">Reference proteome</keyword>
<feature type="compositionally biased region" description="Low complexity" evidence="3">
    <location>
        <begin position="928"/>
        <end position="942"/>
    </location>
</feature>
<feature type="region of interest" description="Disordered" evidence="3">
    <location>
        <begin position="274"/>
        <end position="339"/>
    </location>
</feature>
<dbReference type="GO" id="GO:0006338">
    <property type="term" value="P:chromatin remodeling"/>
    <property type="evidence" value="ECO:0007669"/>
    <property type="project" value="TreeGrafter"/>
</dbReference>
<keyword evidence="1 2" id="KW-0103">Bromodomain</keyword>
<evidence type="ECO:0000259" key="5">
    <source>
        <dbReference type="PROSITE" id="PS51525"/>
    </source>
</evidence>
<feature type="compositionally biased region" description="Low complexity" evidence="3">
    <location>
        <begin position="866"/>
        <end position="881"/>
    </location>
</feature>
<dbReference type="InterPro" id="IPR036427">
    <property type="entry name" value="Bromodomain-like_sf"/>
</dbReference>
<reference evidence="6 7" key="1">
    <citation type="journal article" date="2019" name="Sci. Rep.">
        <title>Comparative genomics of chytrid fungi reveal insights into the obligate biotrophic and pathogenic lifestyle of Synchytrium endobioticum.</title>
        <authorList>
            <person name="van de Vossenberg B.T.L.H."/>
            <person name="Warris S."/>
            <person name="Nguyen H.D.T."/>
            <person name="van Gent-Pelzer M.P.E."/>
            <person name="Joly D.L."/>
            <person name="van de Geest H.C."/>
            <person name="Bonants P.J.M."/>
            <person name="Smith D.S."/>
            <person name="Levesque C.A."/>
            <person name="van der Lee T.A.J."/>
        </authorList>
    </citation>
    <scope>NUCLEOTIDE SEQUENCE [LARGE SCALE GENOMIC DNA]</scope>
    <source>
        <strain evidence="6 7">JEL517</strain>
    </source>
</reference>
<organism evidence="6 7">
    <name type="scientific">Synchytrium microbalum</name>
    <dbReference type="NCBI Taxonomy" id="1806994"/>
    <lineage>
        <taxon>Eukaryota</taxon>
        <taxon>Fungi</taxon>
        <taxon>Fungi incertae sedis</taxon>
        <taxon>Chytridiomycota</taxon>
        <taxon>Chytridiomycota incertae sedis</taxon>
        <taxon>Chytridiomycetes</taxon>
        <taxon>Synchytriales</taxon>
        <taxon>Synchytriaceae</taxon>
        <taxon>Synchytrium</taxon>
    </lineage>
</organism>
<feature type="region of interest" description="Disordered" evidence="3">
    <location>
        <begin position="454"/>
        <end position="477"/>
    </location>
</feature>
<proteinExistence type="predicted"/>
<feature type="domain" description="Bromo" evidence="4">
    <location>
        <begin position="185"/>
        <end position="257"/>
    </location>
</feature>
<feature type="domain" description="NET" evidence="5">
    <location>
        <begin position="604"/>
        <end position="687"/>
    </location>
</feature>